<protein>
    <recommendedName>
        <fullName evidence="3">Retrovirus-related Pol polyprotein from transposon TNT 1-94</fullName>
    </recommendedName>
</protein>
<dbReference type="CDD" id="cd09272">
    <property type="entry name" value="RNase_HI_RT_Ty1"/>
    <property type="match status" value="1"/>
</dbReference>
<organism evidence="1 2">
    <name type="scientific">Prunus dulcis</name>
    <name type="common">Almond</name>
    <name type="synonym">Amygdalus dulcis</name>
    <dbReference type="NCBI Taxonomy" id="3755"/>
    <lineage>
        <taxon>Eukaryota</taxon>
        <taxon>Viridiplantae</taxon>
        <taxon>Streptophyta</taxon>
        <taxon>Embryophyta</taxon>
        <taxon>Tracheophyta</taxon>
        <taxon>Spermatophyta</taxon>
        <taxon>Magnoliopsida</taxon>
        <taxon>eudicotyledons</taxon>
        <taxon>Gunneridae</taxon>
        <taxon>Pentapetalae</taxon>
        <taxon>rosids</taxon>
        <taxon>fabids</taxon>
        <taxon>Rosales</taxon>
        <taxon>Rosaceae</taxon>
        <taxon>Amygdaloideae</taxon>
        <taxon>Amygdaleae</taxon>
        <taxon>Prunus</taxon>
    </lineage>
</organism>
<evidence type="ECO:0008006" key="3">
    <source>
        <dbReference type="Google" id="ProtNLM"/>
    </source>
</evidence>
<keyword evidence="2" id="KW-1185">Reference proteome</keyword>
<name>A0AAD4WHY0_PRUDU</name>
<comment type="caution">
    <text evidence="1">The sequence shown here is derived from an EMBL/GenBank/DDBJ whole genome shotgun (WGS) entry which is preliminary data.</text>
</comment>
<accession>A0AAD4WHY0</accession>
<dbReference type="AlphaFoldDB" id="A0AAD4WHY0"/>
<dbReference type="Proteomes" id="UP001054821">
    <property type="component" value="Chromosome 2"/>
</dbReference>
<sequence>MALMKASKEALWLTKLAKEFGIAQDLVVIQSNSQSAIYLVKNQVFHRRSKHIDVRYHRIKDWGNDRDIAIEKVHMDENASDCLTMPVTAEKFRHYLSVLNLVTC</sequence>
<dbReference type="EMBL" id="JAJFAZ020000002">
    <property type="protein sequence ID" value="KAI5342541.1"/>
    <property type="molecule type" value="Genomic_DNA"/>
</dbReference>
<proteinExistence type="predicted"/>
<evidence type="ECO:0000313" key="1">
    <source>
        <dbReference type="EMBL" id="KAI5342541.1"/>
    </source>
</evidence>
<reference evidence="1 2" key="1">
    <citation type="journal article" date="2022" name="G3 (Bethesda)">
        <title>Whole-genome sequence and methylome profiling of the almond [Prunus dulcis (Mill.) D.A. Webb] cultivar 'Nonpareil'.</title>
        <authorList>
            <person name="D'Amico-Willman K.M."/>
            <person name="Ouma W.Z."/>
            <person name="Meulia T."/>
            <person name="Sideli G.M."/>
            <person name="Gradziel T.M."/>
            <person name="Fresnedo-Ramirez J."/>
        </authorList>
    </citation>
    <scope>NUCLEOTIDE SEQUENCE [LARGE SCALE GENOMIC DNA]</scope>
    <source>
        <strain evidence="1">Clone GOH B32 T37-40</strain>
    </source>
</reference>
<gene>
    <name evidence="1" type="ORF">L3X38_010416</name>
</gene>
<evidence type="ECO:0000313" key="2">
    <source>
        <dbReference type="Proteomes" id="UP001054821"/>
    </source>
</evidence>